<feature type="domain" description="Cytochrome b5 heme-binding" evidence="6">
    <location>
        <begin position="1"/>
        <end position="61"/>
    </location>
</feature>
<dbReference type="PANTHER" id="PTHR19359">
    <property type="entry name" value="CYTOCHROME B5"/>
    <property type="match status" value="1"/>
</dbReference>
<dbReference type="InterPro" id="IPR050668">
    <property type="entry name" value="Cytochrome_b5"/>
</dbReference>
<dbReference type="InterPro" id="IPR001199">
    <property type="entry name" value="Cyt_B5-like_heme/steroid-bd"/>
</dbReference>
<organism evidence="7 8">
    <name type="scientific">Hyaloscypha variabilis (strain UAMH 11265 / GT02V1 / F)</name>
    <name type="common">Meliniomyces variabilis</name>
    <dbReference type="NCBI Taxonomy" id="1149755"/>
    <lineage>
        <taxon>Eukaryota</taxon>
        <taxon>Fungi</taxon>
        <taxon>Dikarya</taxon>
        <taxon>Ascomycota</taxon>
        <taxon>Pezizomycotina</taxon>
        <taxon>Leotiomycetes</taxon>
        <taxon>Helotiales</taxon>
        <taxon>Hyaloscyphaceae</taxon>
        <taxon>Hyaloscypha</taxon>
        <taxon>Hyaloscypha variabilis</taxon>
    </lineage>
</organism>
<evidence type="ECO:0000313" key="8">
    <source>
        <dbReference type="Proteomes" id="UP000235786"/>
    </source>
</evidence>
<feature type="non-terminal residue" evidence="7">
    <location>
        <position position="1"/>
    </location>
</feature>
<dbReference type="InterPro" id="IPR018506">
    <property type="entry name" value="Cyt_B5_heme-BS"/>
</dbReference>
<dbReference type="InterPro" id="IPR036400">
    <property type="entry name" value="Cyt_B5-like_heme/steroid_sf"/>
</dbReference>
<keyword evidence="8" id="KW-1185">Reference proteome</keyword>
<gene>
    <name evidence="7" type="ORF">L207DRAFT_444630</name>
</gene>
<evidence type="ECO:0000313" key="7">
    <source>
        <dbReference type="EMBL" id="PMD29894.1"/>
    </source>
</evidence>
<evidence type="ECO:0000256" key="5">
    <source>
        <dbReference type="RuleBase" id="RU362121"/>
    </source>
</evidence>
<evidence type="ECO:0000256" key="1">
    <source>
        <dbReference type="ARBA" id="ARBA00022617"/>
    </source>
</evidence>
<dbReference type="PROSITE" id="PS00191">
    <property type="entry name" value="CYTOCHROME_B5_1"/>
    <property type="match status" value="1"/>
</dbReference>
<evidence type="ECO:0000256" key="3">
    <source>
        <dbReference type="ARBA" id="ARBA00023004"/>
    </source>
</evidence>
<evidence type="ECO:0000256" key="4">
    <source>
        <dbReference type="ARBA" id="ARBA00038168"/>
    </source>
</evidence>
<dbReference type="GO" id="GO:0046872">
    <property type="term" value="F:metal ion binding"/>
    <property type="evidence" value="ECO:0007669"/>
    <property type="project" value="UniProtKB-UniRule"/>
</dbReference>
<dbReference type="GO" id="GO:0016020">
    <property type="term" value="C:membrane"/>
    <property type="evidence" value="ECO:0007669"/>
    <property type="project" value="TreeGrafter"/>
</dbReference>
<keyword evidence="2 5" id="KW-0479">Metal-binding</keyword>
<evidence type="ECO:0000259" key="6">
    <source>
        <dbReference type="PROSITE" id="PS50255"/>
    </source>
</evidence>
<dbReference type="OrthoDB" id="260519at2759"/>
<dbReference type="GO" id="GO:0020037">
    <property type="term" value="F:heme binding"/>
    <property type="evidence" value="ECO:0007669"/>
    <property type="project" value="UniProtKB-UniRule"/>
</dbReference>
<dbReference type="STRING" id="1149755.A0A2J6QUF8"/>
<evidence type="ECO:0000256" key="2">
    <source>
        <dbReference type="ARBA" id="ARBA00022723"/>
    </source>
</evidence>
<sequence>GAVIVIDNIVFDCTSFLKEHPGGEQIIKSFGGAECSWQFWRFHGKKEMKEFGRPLRVGRTQGMINKFKEPQKYVGLRRLGADDWE</sequence>
<proteinExistence type="inferred from homology"/>
<accession>A0A2J6QUF8</accession>
<dbReference type="SUPFAM" id="SSF55856">
    <property type="entry name" value="Cytochrome b5-like heme/steroid binding domain"/>
    <property type="match status" value="1"/>
</dbReference>
<dbReference type="AlphaFoldDB" id="A0A2J6QUF8"/>
<dbReference type="PANTHER" id="PTHR19359:SF95">
    <property type="entry name" value="CYTOCHROME B5 TYPE B"/>
    <property type="match status" value="1"/>
</dbReference>
<dbReference type="EMBL" id="KZ613970">
    <property type="protein sequence ID" value="PMD29894.1"/>
    <property type="molecule type" value="Genomic_DNA"/>
</dbReference>
<dbReference type="Pfam" id="PF00173">
    <property type="entry name" value="Cyt-b5"/>
    <property type="match status" value="1"/>
</dbReference>
<protein>
    <recommendedName>
        <fullName evidence="6">Cytochrome b5 heme-binding domain-containing protein</fullName>
    </recommendedName>
</protein>
<dbReference type="Gene3D" id="3.10.120.10">
    <property type="entry name" value="Cytochrome b5-like heme/steroid binding domain"/>
    <property type="match status" value="1"/>
</dbReference>
<keyword evidence="1 5" id="KW-0349">Heme</keyword>
<keyword evidence="3 5" id="KW-0408">Iron</keyword>
<name>A0A2J6QUF8_HYAVF</name>
<reference evidence="7 8" key="1">
    <citation type="submission" date="2016-04" db="EMBL/GenBank/DDBJ databases">
        <title>A degradative enzymes factory behind the ericoid mycorrhizal symbiosis.</title>
        <authorList>
            <consortium name="DOE Joint Genome Institute"/>
            <person name="Martino E."/>
            <person name="Morin E."/>
            <person name="Grelet G."/>
            <person name="Kuo A."/>
            <person name="Kohler A."/>
            <person name="Daghino S."/>
            <person name="Barry K."/>
            <person name="Choi C."/>
            <person name="Cichocki N."/>
            <person name="Clum A."/>
            <person name="Copeland A."/>
            <person name="Hainaut M."/>
            <person name="Haridas S."/>
            <person name="Labutti K."/>
            <person name="Lindquist E."/>
            <person name="Lipzen A."/>
            <person name="Khouja H.-R."/>
            <person name="Murat C."/>
            <person name="Ohm R."/>
            <person name="Olson A."/>
            <person name="Spatafora J."/>
            <person name="Veneault-Fourrey C."/>
            <person name="Henrissat B."/>
            <person name="Grigoriev I."/>
            <person name="Martin F."/>
            <person name="Perotto S."/>
        </authorList>
    </citation>
    <scope>NUCLEOTIDE SEQUENCE [LARGE SCALE GENOMIC DNA]</scope>
    <source>
        <strain evidence="7 8">F</strain>
    </source>
</reference>
<dbReference type="Proteomes" id="UP000235786">
    <property type="component" value="Unassembled WGS sequence"/>
</dbReference>
<dbReference type="PROSITE" id="PS50255">
    <property type="entry name" value="CYTOCHROME_B5_2"/>
    <property type="match status" value="1"/>
</dbReference>
<comment type="similarity">
    <text evidence="4 5">Belongs to the cytochrome b5 family.</text>
</comment>